<name>A0A484H5K8_9ZZZZ</name>
<gene>
    <name evidence="1" type="ORF">RIEGSTA812A_PEG_790</name>
</gene>
<dbReference type="AlphaFoldDB" id="A0A484H5K8"/>
<organism evidence="1">
    <name type="scientific">invertebrate metagenome</name>
    <dbReference type="NCBI Taxonomy" id="1711999"/>
    <lineage>
        <taxon>unclassified sequences</taxon>
        <taxon>metagenomes</taxon>
        <taxon>organismal metagenomes</taxon>
    </lineage>
</organism>
<proteinExistence type="predicted"/>
<evidence type="ECO:0000313" key="1">
    <source>
        <dbReference type="EMBL" id="VBB69317.1"/>
    </source>
</evidence>
<sequence>MFSYSCQAVISLTAISDTAAHITSSTAMESVAYPHGFADD</sequence>
<reference evidence="1" key="1">
    <citation type="submission" date="2018-10" db="EMBL/GenBank/DDBJ databases">
        <authorList>
            <person name="Gruber-Vodicka H."/>
            <person name="Jaeckle O."/>
        </authorList>
    </citation>
    <scope>NUCLEOTIDE SEQUENCE</scope>
</reference>
<accession>A0A484H5K8</accession>
<dbReference type="EMBL" id="LR026963">
    <property type="protein sequence ID" value="VBB69317.1"/>
    <property type="molecule type" value="Genomic_DNA"/>
</dbReference>
<protein>
    <submittedName>
        <fullName evidence="1">Uncharacterized protein</fullName>
    </submittedName>
</protein>